<dbReference type="Proteomes" id="UP000008810">
    <property type="component" value="Chromosome 2"/>
</dbReference>
<dbReference type="AlphaFoldDB" id="A0A2K2DGR2"/>
<evidence type="ECO:0000313" key="2">
    <source>
        <dbReference type="EnsemblPlants" id="PNT73464"/>
    </source>
</evidence>
<sequence>MWAAKAARFGYRWIVGDGTKIKFWEDTWFGTSSLVVQFWPLYIICNECNATIADVWDGQNLKLKLFWKKILIGKMALHLPSWEHCQPKD</sequence>
<dbReference type="InParanoid" id="A0A2K2DGR2"/>
<dbReference type="Gramene" id="PNT73464">
    <property type="protein sequence ID" value="PNT73464"/>
    <property type="gene ID" value="BRADI_2g58801v3"/>
</dbReference>
<keyword evidence="3" id="KW-1185">Reference proteome</keyword>
<evidence type="ECO:0008006" key="4">
    <source>
        <dbReference type="Google" id="ProtNLM"/>
    </source>
</evidence>
<dbReference type="EnsemblPlants" id="PNT73464">
    <property type="protein sequence ID" value="PNT73464"/>
    <property type="gene ID" value="BRADI_2g58801v3"/>
</dbReference>
<proteinExistence type="predicted"/>
<reference evidence="2" key="3">
    <citation type="submission" date="2018-08" db="UniProtKB">
        <authorList>
            <consortium name="EnsemblPlants"/>
        </authorList>
    </citation>
    <scope>IDENTIFICATION</scope>
    <source>
        <strain evidence="2">cv. Bd21</strain>
    </source>
</reference>
<evidence type="ECO:0000313" key="3">
    <source>
        <dbReference type="Proteomes" id="UP000008810"/>
    </source>
</evidence>
<dbReference type="OrthoDB" id="689430at2759"/>
<dbReference type="EMBL" id="CM000881">
    <property type="protein sequence ID" value="PNT73464.1"/>
    <property type="molecule type" value="Genomic_DNA"/>
</dbReference>
<gene>
    <name evidence="1" type="ORF">BRADI_2g58801v3</name>
</gene>
<evidence type="ECO:0000313" key="1">
    <source>
        <dbReference type="EMBL" id="PNT73464.1"/>
    </source>
</evidence>
<reference evidence="1 2" key="1">
    <citation type="journal article" date="2010" name="Nature">
        <title>Genome sequencing and analysis of the model grass Brachypodium distachyon.</title>
        <authorList>
            <consortium name="International Brachypodium Initiative"/>
        </authorList>
    </citation>
    <scope>NUCLEOTIDE SEQUENCE [LARGE SCALE GENOMIC DNA]</scope>
    <source>
        <strain evidence="1 2">Bd21</strain>
    </source>
</reference>
<protein>
    <recommendedName>
        <fullName evidence="4">Reverse transcriptase zinc-binding domain-containing protein</fullName>
    </recommendedName>
</protein>
<organism evidence="1">
    <name type="scientific">Brachypodium distachyon</name>
    <name type="common">Purple false brome</name>
    <name type="synonym">Trachynia distachya</name>
    <dbReference type="NCBI Taxonomy" id="15368"/>
    <lineage>
        <taxon>Eukaryota</taxon>
        <taxon>Viridiplantae</taxon>
        <taxon>Streptophyta</taxon>
        <taxon>Embryophyta</taxon>
        <taxon>Tracheophyta</taxon>
        <taxon>Spermatophyta</taxon>
        <taxon>Magnoliopsida</taxon>
        <taxon>Liliopsida</taxon>
        <taxon>Poales</taxon>
        <taxon>Poaceae</taxon>
        <taxon>BOP clade</taxon>
        <taxon>Pooideae</taxon>
        <taxon>Stipodae</taxon>
        <taxon>Brachypodieae</taxon>
        <taxon>Brachypodium</taxon>
    </lineage>
</organism>
<reference evidence="1" key="2">
    <citation type="submission" date="2017-06" db="EMBL/GenBank/DDBJ databases">
        <title>WGS assembly of Brachypodium distachyon.</title>
        <authorList>
            <consortium name="The International Brachypodium Initiative"/>
            <person name="Lucas S."/>
            <person name="Harmon-Smith M."/>
            <person name="Lail K."/>
            <person name="Tice H."/>
            <person name="Grimwood J."/>
            <person name="Bruce D."/>
            <person name="Barry K."/>
            <person name="Shu S."/>
            <person name="Lindquist E."/>
            <person name="Wang M."/>
            <person name="Pitluck S."/>
            <person name="Vogel J.P."/>
            <person name="Garvin D.F."/>
            <person name="Mockler T.C."/>
            <person name="Schmutz J."/>
            <person name="Rokhsar D."/>
            <person name="Bevan M.W."/>
        </authorList>
    </citation>
    <scope>NUCLEOTIDE SEQUENCE</scope>
    <source>
        <strain evidence="1">Bd21</strain>
    </source>
</reference>
<name>A0A2K2DGR2_BRADI</name>
<accession>A0A2K2DGR2</accession>